<proteinExistence type="predicted"/>
<protein>
    <submittedName>
        <fullName evidence="1">General secretion pathway protein GspN</fullName>
    </submittedName>
</protein>
<accession>A0A848NSG6</accession>
<evidence type="ECO:0000313" key="2">
    <source>
        <dbReference type="Proteomes" id="UP000542405"/>
    </source>
</evidence>
<name>A0A848NSG6_9BURK</name>
<sequence>MLPQALRWQWRWSSLSLELWHPWLQGPVRAGLGWNGISLSAQSLRLHATGPHAPGPPWHPLARPALQALQWQARRAGGAPPRA</sequence>
<comment type="caution">
    <text evidence="1">The sequence shown here is derived from an EMBL/GenBank/DDBJ whole genome shotgun (WGS) entry which is preliminary data.</text>
</comment>
<dbReference type="Proteomes" id="UP000542405">
    <property type="component" value="Unassembled WGS sequence"/>
</dbReference>
<gene>
    <name evidence="1" type="ORF">HGQ98_32855</name>
</gene>
<reference evidence="1 2" key="1">
    <citation type="submission" date="2020-04" db="EMBL/GenBank/DDBJ databases">
        <title>Achromobacter ruhlandii genome sequencing and assembly.</title>
        <authorList>
            <person name="Martins R.C.R."/>
            <person name="Perdigao-Neto L.V."/>
            <person name="Levin A.S.S."/>
            <person name="Costa S.F."/>
        </authorList>
    </citation>
    <scope>NUCLEOTIDE SEQUENCE [LARGE SCALE GENOMIC DNA]</scope>
    <source>
        <strain evidence="1 2">9035ralo</strain>
    </source>
</reference>
<dbReference type="EMBL" id="JABBZE010001055">
    <property type="protein sequence ID" value="NMU93962.1"/>
    <property type="molecule type" value="Genomic_DNA"/>
</dbReference>
<feature type="non-terminal residue" evidence="1">
    <location>
        <position position="83"/>
    </location>
</feature>
<dbReference type="AlphaFoldDB" id="A0A848NSG6"/>
<evidence type="ECO:0000313" key="1">
    <source>
        <dbReference type="EMBL" id="NMU93962.1"/>
    </source>
</evidence>
<organism evidence="1 2">
    <name type="scientific">Achromobacter ruhlandii</name>
    <dbReference type="NCBI Taxonomy" id="72557"/>
    <lineage>
        <taxon>Bacteria</taxon>
        <taxon>Pseudomonadati</taxon>
        <taxon>Pseudomonadota</taxon>
        <taxon>Betaproteobacteria</taxon>
        <taxon>Burkholderiales</taxon>
        <taxon>Alcaligenaceae</taxon>
        <taxon>Achromobacter</taxon>
    </lineage>
</organism>